<sequence length="88" mass="8769">MGRNVALVPVPVLSGGDAAFAGEREAGCSGRICESRTEAGPRPVPSCRGGRAPAGGRRIQAGGEGSGPLLGTESRSVAAARATLVLKR</sequence>
<reference evidence="2 3" key="1">
    <citation type="submission" date="2016-02" db="EMBL/GenBank/DDBJ databases">
        <title>Band-tailed pigeon sequencing and assembly.</title>
        <authorList>
            <person name="Soares A.E."/>
            <person name="Novak B.J."/>
            <person name="Rice E.S."/>
            <person name="O'Connell B."/>
            <person name="Chang D."/>
            <person name="Weber S."/>
            <person name="Shapiro B."/>
        </authorList>
    </citation>
    <scope>NUCLEOTIDE SEQUENCE [LARGE SCALE GENOMIC DNA]</scope>
    <source>
        <strain evidence="2">BTP2013</strain>
        <tissue evidence="2">Blood</tissue>
    </source>
</reference>
<comment type="caution">
    <text evidence="2">The sequence shown here is derived from an EMBL/GenBank/DDBJ whole genome shotgun (WGS) entry which is preliminary data.</text>
</comment>
<feature type="compositionally biased region" description="Low complexity" evidence="1">
    <location>
        <begin position="48"/>
        <end position="61"/>
    </location>
</feature>
<dbReference type="Proteomes" id="UP000190648">
    <property type="component" value="Unassembled WGS sequence"/>
</dbReference>
<keyword evidence="3" id="KW-1185">Reference proteome</keyword>
<feature type="region of interest" description="Disordered" evidence="1">
    <location>
        <begin position="36"/>
        <end position="72"/>
    </location>
</feature>
<organism evidence="2 3">
    <name type="scientific">Patagioenas fasciata monilis</name>
    <dbReference type="NCBI Taxonomy" id="372326"/>
    <lineage>
        <taxon>Eukaryota</taxon>
        <taxon>Metazoa</taxon>
        <taxon>Chordata</taxon>
        <taxon>Craniata</taxon>
        <taxon>Vertebrata</taxon>
        <taxon>Euteleostomi</taxon>
        <taxon>Archelosauria</taxon>
        <taxon>Archosauria</taxon>
        <taxon>Dinosauria</taxon>
        <taxon>Saurischia</taxon>
        <taxon>Theropoda</taxon>
        <taxon>Coelurosauria</taxon>
        <taxon>Aves</taxon>
        <taxon>Neognathae</taxon>
        <taxon>Neoaves</taxon>
        <taxon>Columbimorphae</taxon>
        <taxon>Columbiformes</taxon>
        <taxon>Columbidae</taxon>
        <taxon>Patagioenas</taxon>
    </lineage>
</organism>
<proteinExistence type="predicted"/>
<protein>
    <submittedName>
        <fullName evidence="2">Uncharacterized protein</fullName>
    </submittedName>
</protein>
<dbReference type="EMBL" id="LSYS01006257">
    <property type="protein sequence ID" value="OPJ75513.1"/>
    <property type="molecule type" value="Genomic_DNA"/>
</dbReference>
<evidence type="ECO:0000256" key="1">
    <source>
        <dbReference type="SAM" id="MobiDB-lite"/>
    </source>
</evidence>
<evidence type="ECO:0000313" key="2">
    <source>
        <dbReference type="EMBL" id="OPJ75513.1"/>
    </source>
</evidence>
<gene>
    <name evidence="2" type="ORF">AV530_009632</name>
</gene>
<name>A0A1V4JTM2_PATFA</name>
<accession>A0A1V4JTM2</accession>
<dbReference type="AlphaFoldDB" id="A0A1V4JTM2"/>
<evidence type="ECO:0000313" key="3">
    <source>
        <dbReference type="Proteomes" id="UP000190648"/>
    </source>
</evidence>